<dbReference type="EMBL" id="MZ428221">
    <property type="protein sequence ID" value="QZE50447.1"/>
    <property type="molecule type" value="Genomic_DNA"/>
</dbReference>
<reference evidence="1" key="1">
    <citation type="submission" date="2021-06" db="EMBL/GenBank/DDBJ databases">
        <title>PemIK (PemK/PemI) type II TA system from Klebsiella pneumoniae clinical strains inhibits lytic phage.</title>
        <authorList>
            <person name="Bleriot I.I."/>
            <person name="Blasco L.L."/>
            <person name="Pacios O.O."/>
            <person name="Fernandez-Garcia L.L."/>
            <person name="Ambroa A.A."/>
            <person name="Lopez M.M."/>
            <person name="Gonzalez-Bardanca M.M."/>
            <person name="Fernandez Cuenca F.F."/>
            <person name="Oteo J.J."/>
            <person name="Pascual A.A."/>
            <person name="Martinez-Martinez L.L."/>
            <person name="Domingo-Calap P.P."/>
            <person name="Wood T.K.T.K."/>
            <person name="Tomas M.M."/>
        </authorList>
    </citation>
    <scope>NUCLEOTIDE SEQUENCE</scope>
</reference>
<protein>
    <submittedName>
        <fullName evidence="1">Uncharacterized protein</fullName>
    </submittedName>
</protein>
<name>A0AAE8BYW3_9CAUD</name>
<keyword evidence="2" id="KW-1185">Reference proteome</keyword>
<accession>A0AAE8BYW3</accession>
<dbReference type="Proteomes" id="UP000828171">
    <property type="component" value="Segment"/>
</dbReference>
<organism evidence="1 2">
    <name type="scientific">Klebsiella phage vB_KpnS-VAC2</name>
    <dbReference type="NCBI Taxonomy" id="2864369"/>
    <lineage>
        <taxon>Viruses</taxon>
        <taxon>Duplodnaviria</taxon>
        <taxon>Heunggongvirae</taxon>
        <taxon>Uroviricota</taxon>
        <taxon>Caudoviricetes</taxon>
        <taxon>Drexlerviridae</taxon>
        <taxon>Webervirus</taxon>
        <taxon>Webervirus VAC2</taxon>
    </lineage>
</organism>
<evidence type="ECO:0000313" key="1">
    <source>
        <dbReference type="EMBL" id="QZE50447.1"/>
    </source>
</evidence>
<sequence>MYELTEDQAIALRNFIGEYWSDFLAAQPLLTEEEAEALYRALGGE</sequence>
<evidence type="ECO:0000313" key="2">
    <source>
        <dbReference type="Proteomes" id="UP000828171"/>
    </source>
</evidence>
<proteinExistence type="predicted"/>